<reference evidence="1" key="1">
    <citation type="submission" date="2019-08" db="EMBL/GenBank/DDBJ databases">
        <authorList>
            <person name="Kucharzyk K."/>
            <person name="Murdoch R.W."/>
            <person name="Higgins S."/>
            <person name="Loffler F."/>
        </authorList>
    </citation>
    <scope>NUCLEOTIDE SEQUENCE</scope>
</reference>
<dbReference type="AlphaFoldDB" id="A0A645ICG8"/>
<comment type="caution">
    <text evidence="1">The sequence shown here is derived from an EMBL/GenBank/DDBJ whole genome shotgun (WGS) entry which is preliminary data.</text>
</comment>
<dbReference type="EMBL" id="VSSQ01111493">
    <property type="protein sequence ID" value="MPN48820.1"/>
    <property type="molecule type" value="Genomic_DNA"/>
</dbReference>
<gene>
    <name evidence="1" type="ORF">SDC9_196432</name>
</gene>
<evidence type="ECO:0000313" key="1">
    <source>
        <dbReference type="EMBL" id="MPN48820.1"/>
    </source>
</evidence>
<sequence>MVLSMDKYVVTARMYKGDIFRYFETLEEAEEFVGVWEEFDELDEVRISEIIAIKWEKSRFTEKSEEQADGNK</sequence>
<protein>
    <submittedName>
        <fullName evidence="1">Uncharacterized protein</fullName>
    </submittedName>
</protein>
<organism evidence="1">
    <name type="scientific">bioreactor metagenome</name>
    <dbReference type="NCBI Taxonomy" id="1076179"/>
    <lineage>
        <taxon>unclassified sequences</taxon>
        <taxon>metagenomes</taxon>
        <taxon>ecological metagenomes</taxon>
    </lineage>
</organism>
<name>A0A645ICG8_9ZZZZ</name>
<accession>A0A645ICG8</accession>
<proteinExistence type="predicted"/>